<dbReference type="SUPFAM" id="SSF56672">
    <property type="entry name" value="DNA/RNA polymerases"/>
    <property type="match status" value="1"/>
</dbReference>
<dbReference type="PANTHER" id="PTHR37984:SF15">
    <property type="entry name" value="INTEGRASE CATALYTIC DOMAIN-CONTAINING PROTEIN"/>
    <property type="match status" value="1"/>
</dbReference>
<dbReference type="Pfam" id="PF14893">
    <property type="entry name" value="PNMA"/>
    <property type="match status" value="1"/>
</dbReference>
<evidence type="ECO:0000256" key="2">
    <source>
        <dbReference type="ARBA" id="ARBA00012180"/>
    </source>
</evidence>
<dbReference type="PROSITE" id="PS50878">
    <property type="entry name" value="RT_POL"/>
    <property type="match status" value="1"/>
</dbReference>
<feature type="domain" description="Reverse transcriptase" evidence="19">
    <location>
        <begin position="709"/>
        <end position="888"/>
    </location>
</feature>
<evidence type="ECO:0000256" key="5">
    <source>
        <dbReference type="ARBA" id="ARBA00022695"/>
    </source>
</evidence>
<dbReference type="EMBL" id="JAHGAV010000035">
    <property type="protein sequence ID" value="KAG6936228.1"/>
    <property type="molecule type" value="Genomic_DNA"/>
</dbReference>
<dbReference type="SUPFAM" id="SSF57756">
    <property type="entry name" value="Retrovirus zinc finger-like domains"/>
    <property type="match status" value="1"/>
</dbReference>
<keyword evidence="7" id="KW-0064">Aspartyl protease</keyword>
<keyword evidence="14" id="KW-0238">DNA-binding</keyword>
<evidence type="ECO:0000256" key="3">
    <source>
        <dbReference type="ARBA" id="ARBA00022670"/>
    </source>
</evidence>
<feature type="compositionally biased region" description="Polar residues" evidence="17">
    <location>
        <begin position="1635"/>
        <end position="1652"/>
    </location>
</feature>
<reference evidence="21 22" key="1">
    <citation type="journal article" date="2020" name="G3 (Bethesda)">
        <title>Draft Genome of the Common Snapping Turtle, Chelydra serpentina, a Model for Phenotypic Plasticity in Reptiles.</title>
        <authorList>
            <person name="Das D."/>
            <person name="Singh S.K."/>
            <person name="Bierstedt J."/>
            <person name="Erickson A."/>
            <person name="Galli G.L.J."/>
            <person name="Crossley D.A. 2nd"/>
            <person name="Rhen T."/>
        </authorList>
    </citation>
    <scope>NUCLEOTIDE SEQUENCE [LARGE SCALE GENOMIC DNA]</scope>
    <source>
        <strain evidence="21">KW</strain>
    </source>
</reference>
<evidence type="ECO:0000256" key="6">
    <source>
        <dbReference type="ARBA" id="ARBA00022722"/>
    </source>
</evidence>
<dbReference type="SUPFAM" id="SSF53098">
    <property type="entry name" value="Ribonuclease H-like"/>
    <property type="match status" value="1"/>
</dbReference>
<dbReference type="Gene3D" id="3.30.70.270">
    <property type="match status" value="2"/>
</dbReference>
<dbReference type="PANTHER" id="PTHR37984">
    <property type="entry name" value="PROTEIN CBG26694"/>
    <property type="match status" value="1"/>
</dbReference>
<evidence type="ECO:0000256" key="15">
    <source>
        <dbReference type="ARBA" id="ARBA00039658"/>
    </source>
</evidence>
<dbReference type="InterPro" id="IPR021109">
    <property type="entry name" value="Peptidase_aspartic_dom_sf"/>
</dbReference>
<keyword evidence="5" id="KW-0548">Nucleotidyltransferase</keyword>
<feature type="compositionally biased region" description="Basic residues" evidence="17">
    <location>
        <begin position="951"/>
        <end position="961"/>
    </location>
</feature>
<dbReference type="CDD" id="cd09274">
    <property type="entry name" value="RNase_HI_RT_Ty3"/>
    <property type="match status" value="1"/>
</dbReference>
<organism evidence="21 22">
    <name type="scientific">Chelydra serpentina</name>
    <name type="common">Snapping turtle</name>
    <name type="synonym">Testudo serpentina</name>
    <dbReference type="NCBI Taxonomy" id="8475"/>
    <lineage>
        <taxon>Eukaryota</taxon>
        <taxon>Metazoa</taxon>
        <taxon>Chordata</taxon>
        <taxon>Craniata</taxon>
        <taxon>Vertebrata</taxon>
        <taxon>Euteleostomi</taxon>
        <taxon>Archelosauria</taxon>
        <taxon>Testudinata</taxon>
        <taxon>Testudines</taxon>
        <taxon>Cryptodira</taxon>
        <taxon>Durocryptodira</taxon>
        <taxon>Americhelydia</taxon>
        <taxon>Chelydroidea</taxon>
        <taxon>Chelydridae</taxon>
        <taxon>Chelydra</taxon>
    </lineage>
</organism>
<dbReference type="InterPro" id="IPR001878">
    <property type="entry name" value="Znf_CCHC"/>
</dbReference>
<evidence type="ECO:0000259" key="19">
    <source>
        <dbReference type="PROSITE" id="PS50878"/>
    </source>
</evidence>
<evidence type="ECO:0000256" key="16">
    <source>
        <dbReference type="PROSITE-ProRule" id="PRU00047"/>
    </source>
</evidence>
<keyword evidence="8" id="KW-0255">Endonuclease</keyword>
<protein>
    <recommendedName>
        <fullName evidence="15">Gypsy retrotransposon integrase-like protein 1</fullName>
        <ecNumber evidence="2">3.1.26.4</ecNumber>
    </recommendedName>
</protein>
<feature type="domain" description="Integrase catalytic" evidence="20">
    <location>
        <begin position="1334"/>
        <end position="1492"/>
    </location>
</feature>
<dbReference type="InterPro" id="IPR041577">
    <property type="entry name" value="RT_RNaseH_2"/>
</dbReference>
<dbReference type="Pfam" id="PF00078">
    <property type="entry name" value="RVT_1"/>
    <property type="match status" value="1"/>
</dbReference>
<evidence type="ECO:0000256" key="13">
    <source>
        <dbReference type="ARBA" id="ARBA00022918"/>
    </source>
</evidence>
<dbReference type="Pfam" id="PF00665">
    <property type="entry name" value="rve"/>
    <property type="match status" value="1"/>
</dbReference>
<dbReference type="InterPro" id="IPR012337">
    <property type="entry name" value="RNaseH-like_sf"/>
</dbReference>
<dbReference type="InterPro" id="IPR043502">
    <property type="entry name" value="DNA/RNA_pol_sf"/>
</dbReference>
<dbReference type="FunFam" id="3.30.420.10:FF:000269">
    <property type="entry name" value="Uncharacterized protein"/>
    <property type="match status" value="1"/>
</dbReference>
<dbReference type="SUPFAM" id="SSF50630">
    <property type="entry name" value="Acid proteases"/>
    <property type="match status" value="1"/>
</dbReference>
<evidence type="ECO:0000256" key="1">
    <source>
        <dbReference type="ARBA" id="ARBA00010879"/>
    </source>
</evidence>
<feature type="compositionally biased region" description="Basic and acidic residues" evidence="17">
    <location>
        <begin position="353"/>
        <end position="362"/>
    </location>
</feature>
<feature type="domain" description="CCHC-type" evidence="18">
    <location>
        <begin position="304"/>
        <end position="319"/>
    </location>
</feature>
<dbReference type="FunFam" id="3.10.20.370:FF:000001">
    <property type="entry name" value="Retrovirus-related Pol polyprotein from transposon 17.6-like protein"/>
    <property type="match status" value="1"/>
</dbReference>
<keyword evidence="12" id="KW-0229">DNA integration</keyword>
<evidence type="ECO:0000256" key="9">
    <source>
        <dbReference type="ARBA" id="ARBA00022801"/>
    </source>
</evidence>
<dbReference type="GO" id="GO:0015074">
    <property type="term" value="P:DNA integration"/>
    <property type="evidence" value="ECO:0007669"/>
    <property type="project" value="UniProtKB-KW"/>
</dbReference>
<dbReference type="GO" id="GO:0003723">
    <property type="term" value="F:RNA binding"/>
    <property type="evidence" value="ECO:0007669"/>
    <property type="project" value="UniProtKB-KW"/>
</dbReference>
<keyword evidence="16" id="KW-0863">Zinc-finger</keyword>
<keyword evidence="22" id="KW-1185">Reference proteome</keyword>
<dbReference type="FunFam" id="1.10.340.70:FF:000001">
    <property type="entry name" value="Retrovirus-related Pol polyprotein from transposon gypsy-like Protein"/>
    <property type="match status" value="1"/>
</dbReference>
<evidence type="ECO:0000256" key="4">
    <source>
        <dbReference type="ARBA" id="ARBA00022679"/>
    </source>
</evidence>
<keyword evidence="3" id="KW-0645">Protease</keyword>
<dbReference type="EC" id="3.1.26.4" evidence="2"/>
<feature type="region of interest" description="Disordered" evidence="17">
    <location>
        <begin position="1745"/>
        <end position="1784"/>
    </location>
</feature>
<comment type="similarity">
    <text evidence="1">Belongs to the beta type-B retroviral polymerase family. HERV class-II K(HML-2) pol subfamily.</text>
</comment>
<dbReference type="OrthoDB" id="9950135at2759"/>
<keyword evidence="16" id="KW-0862">Zinc</keyword>
<dbReference type="Gene3D" id="1.10.340.70">
    <property type="match status" value="1"/>
</dbReference>
<dbReference type="InterPro" id="IPR036397">
    <property type="entry name" value="RNaseH_sf"/>
</dbReference>
<evidence type="ECO:0000259" key="18">
    <source>
        <dbReference type="PROSITE" id="PS50158"/>
    </source>
</evidence>
<gene>
    <name evidence="21" type="ORF">G0U57_013236</name>
</gene>
<dbReference type="InterPro" id="IPR041588">
    <property type="entry name" value="Integrase_H2C2"/>
</dbReference>
<feature type="region of interest" description="Disordered" evidence="17">
    <location>
        <begin position="945"/>
        <end position="968"/>
    </location>
</feature>
<evidence type="ECO:0000256" key="17">
    <source>
        <dbReference type="SAM" id="MobiDB-lite"/>
    </source>
</evidence>
<dbReference type="Proteomes" id="UP000765507">
    <property type="component" value="Unassembled WGS sequence"/>
</dbReference>
<keyword evidence="10" id="KW-0460">Magnesium</keyword>
<dbReference type="InterPro" id="IPR001584">
    <property type="entry name" value="Integrase_cat-core"/>
</dbReference>
<keyword evidence="4" id="KW-0808">Transferase</keyword>
<dbReference type="SMART" id="SM00343">
    <property type="entry name" value="ZnF_C2HC"/>
    <property type="match status" value="1"/>
</dbReference>
<proteinExistence type="inferred from homology"/>
<evidence type="ECO:0000256" key="14">
    <source>
        <dbReference type="ARBA" id="ARBA00023125"/>
    </source>
</evidence>
<keyword evidence="11" id="KW-0694">RNA-binding</keyword>
<dbReference type="PROSITE" id="PS50994">
    <property type="entry name" value="INTEGRASE"/>
    <property type="match status" value="1"/>
</dbReference>
<keyword evidence="13" id="KW-0695">RNA-directed DNA polymerase</keyword>
<dbReference type="InterPro" id="IPR036875">
    <property type="entry name" value="Znf_CCHC_sf"/>
</dbReference>
<feature type="region of interest" description="Disordered" evidence="17">
    <location>
        <begin position="1625"/>
        <end position="1657"/>
    </location>
</feature>
<dbReference type="InterPro" id="IPR048270">
    <property type="entry name" value="PNMA_C"/>
</dbReference>
<evidence type="ECO:0000259" key="20">
    <source>
        <dbReference type="PROSITE" id="PS50994"/>
    </source>
</evidence>
<keyword evidence="16" id="KW-0479">Metal-binding</keyword>
<dbReference type="InterPro" id="IPR050951">
    <property type="entry name" value="Retrovirus_Pol_polyprotein"/>
</dbReference>
<dbReference type="GO" id="GO:0004190">
    <property type="term" value="F:aspartic-type endopeptidase activity"/>
    <property type="evidence" value="ECO:0007669"/>
    <property type="project" value="UniProtKB-KW"/>
</dbReference>
<sequence length="1829" mass="205237">MATMSGLLGPGSAASRSGAAASADDWAKALGQTLEKVVLSYAMSNSCRKLRSFAGGEEFEPWLEHTTEMLQEWAVPDAEKRRCLIESLAGPALDVIRTLKLIDPGVSVRDCLEALDHTFGSVEGPEDSYCKFLNSRQQKGEKASAYIRRLERLLQKAVMRGAVTAEQMDQTRLAQIVRGTQYLNPILLHLRLRERREHPPSYSQLIKEVREEEERQAASELWEAQTLEPASTTPLQTASVLMVSTREELAQQMQVLTERIAELQSTIARAKASRGKEPHTGAMERSAFKAPVPSRRRGKGQIFCYRCGQEGHSAARCRNEENPSLVYGKLRISWERSGSCQRVQGRGPPRPAGFEDSHRKDCPSGIPTGLIGPRAEVMVRIEGAECKAVLDTGSQVTIIFQSFYQHMLRHLPIQPLTGLGLCGLSMDEYPYQGYVIVHLEFPEEVAGVREAIDTAALICPDPKGTSDVSALIGTNSSLFKVLADYCRRRAGDQYLNTLMIHTLCAEAYRKIESAKETSELPIGSLKYAGTTPLVVPARTEQEVLVMSTWLKGSNGALAMVEQSVKGELPEGVLVPSGIITLPAKAQEKVTILIANETSRDVVVKQGQKIADLFEPESIVKPRGETQVPAIDPAKFDFGDSPLSEEWKDRLRKKLCERSKVFSLHEWDVGCAKGVEHNIRLHDSRPFRERSRRIALSEMEDVRRHLQELAANGIITESRSPYASPIVVVRKKNGKIRMCIDYRTLNNRSVVDQYTMPRVQDALDCLLGSQWFSVLDLRSGYYQIPLGEEDKEKTAFICPLGFYQFERMPQGISGAPATFQRLMEKVVGDMNLLQVLVYLDDLIVFGRTLEEHEERLLKVLNRLEDYGLKLSIDKCQFCQTSVKYVGHIVSQEGVSTDPSKIEALTTWPRPSNYRELKTFLGFSGYYRRFVKNYATIVKPLNDLTRGYQSGKPKSKTKNKGGSRKPPVQRHYGPFEPFGPRWDERCERAFQEIIACLTHAPVLVFADPSKPFILHTDASLEGLGAVLYQEVEGKRKPVAFASRGLSDSETRYPIHKLEFLALKWAITEKFRDYLYGAQFQVWTDNNPLTYVLTSAKLDATGQRWVAALASYDFSIQYRSGRSNVDADALSRRPKAPEVSMIPMDGVRAICSVSRREPEAHWSLQGCVAEALGLPPESVPSASVNYIALDQSPLPMLSEADWQEAQLQDVDIRDTLLAKREGRGPAAVVPPSPEGKLLLREWTKLKLIQGVLHRVTMDPLQKQRTQLVLPKEYRALAMRALHDDFGHLGMERTLELIRSRFYWPRMAEDVRRKCETCARCVQRKTLPTRAAYLKNITSTKPLELVCIDFLSLEVDKRNVGNILVVTDHFTRYAQAYPTRDQRAITVARVLWEKYFSVYGFPARIHSDQGRDFESHLLKEVLRIAGIKKSRTTPYHPQGDPQPERFNRTLLDMLGTLRPEQKATWSQHVAFLVHAYNATKNDATGVTPYLLMFGREPRLPIDLCFGVSEDGDSYETHQQYVARLREKLRDAYHLATSAARKNADRNKHRYDARVRLQELQPGDRVLLRNLGIAGKHKIADRWKAIPYLVMEKLGDLPVYKIKPEEGPGQIKTVHRNLLLPVGELVGTPYEMGHDRAAGQNRSARPQPPSNTDNGPSEANLPLFSMSESEAEEEDTTLVYPGMKTRFQSRSAEPIESSPSSALSPMAEVFRPVTGAPVPPMGPPFDDAHRLLDSEDIQVEGALDPLDLPLSEPEMQGPMPVAEGSSKETSPSVTQEDVPPTPATETLNRRDRVIRPVKRLTYDAPGVISEEPIHLAHRFVTAEVGFLRPFGGNQ</sequence>
<evidence type="ECO:0000313" key="21">
    <source>
        <dbReference type="EMBL" id="KAG6936228.1"/>
    </source>
</evidence>
<dbReference type="CDD" id="cd01647">
    <property type="entry name" value="RT_LTR"/>
    <property type="match status" value="1"/>
</dbReference>
<evidence type="ECO:0000256" key="10">
    <source>
        <dbReference type="ARBA" id="ARBA00022842"/>
    </source>
</evidence>
<name>A0A8T1T588_CHESE</name>
<dbReference type="GO" id="GO:0003964">
    <property type="term" value="F:RNA-directed DNA polymerase activity"/>
    <property type="evidence" value="ECO:0007669"/>
    <property type="project" value="UniProtKB-KW"/>
</dbReference>
<keyword evidence="9" id="KW-0378">Hydrolase</keyword>
<dbReference type="GO" id="GO:0003677">
    <property type="term" value="F:DNA binding"/>
    <property type="evidence" value="ECO:0007669"/>
    <property type="project" value="UniProtKB-KW"/>
</dbReference>
<dbReference type="Gene3D" id="3.10.20.370">
    <property type="match status" value="1"/>
</dbReference>
<dbReference type="PROSITE" id="PS00141">
    <property type="entry name" value="ASP_PROTEASE"/>
    <property type="match status" value="1"/>
</dbReference>
<evidence type="ECO:0000256" key="8">
    <source>
        <dbReference type="ARBA" id="ARBA00022759"/>
    </source>
</evidence>
<dbReference type="Gene3D" id="3.10.10.10">
    <property type="entry name" value="HIV Type 1 Reverse Transcriptase, subunit A, domain 1"/>
    <property type="match status" value="1"/>
</dbReference>
<keyword evidence="6" id="KW-0540">Nuclease</keyword>
<feature type="region of interest" description="Disordered" evidence="17">
    <location>
        <begin position="340"/>
        <end position="366"/>
    </location>
</feature>
<evidence type="ECO:0000256" key="12">
    <source>
        <dbReference type="ARBA" id="ARBA00022908"/>
    </source>
</evidence>
<dbReference type="FunFam" id="3.10.10.10:FF:000004">
    <property type="entry name" value="Uncharacterized protein"/>
    <property type="match status" value="1"/>
</dbReference>
<dbReference type="PROSITE" id="PS50158">
    <property type="entry name" value="ZF_CCHC"/>
    <property type="match status" value="1"/>
</dbReference>
<dbReference type="InterPro" id="IPR000477">
    <property type="entry name" value="RT_dom"/>
</dbReference>
<feature type="region of interest" description="Disordered" evidence="17">
    <location>
        <begin position="272"/>
        <end position="292"/>
    </location>
</feature>
<dbReference type="InterPro" id="IPR043128">
    <property type="entry name" value="Rev_trsase/Diguanyl_cyclase"/>
</dbReference>
<dbReference type="InterPro" id="IPR001969">
    <property type="entry name" value="Aspartic_peptidase_AS"/>
</dbReference>
<dbReference type="Pfam" id="PF17921">
    <property type="entry name" value="Integrase_H2C2"/>
    <property type="match status" value="1"/>
</dbReference>
<dbReference type="Gene3D" id="3.30.420.10">
    <property type="entry name" value="Ribonuclease H-like superfamily/Ribonuclease H"/>
    <property type="match status" value="1"/>
</dbReference>
<dbReference type="Pfam" id="PF17919">
    <property type="entry name" value="RT_RNaseH_2"/>
    <property type="match status" value="1"/>
</dbReference>
<evidence type="ECO:0000313" key="22">
    <source>
        <dbReference type="Proteomes" id="UP000765507"/>
    </source>
</evidence>
<comment type="caution">
    <text evidence="21">The sequence shown here is derived from an EMBL/GenBank/DDBJ whole genome shotgun (WGS) entry which is preliminary data.</text>
</comment>
<accession>A0A8T1T588</accession>
<dbReference type="GO" id="GO:0008270">
    <property type="term" value="F:zinc ion binding"/>
    <property type="evidence" value="ECO:0007669"/>
    <property type="project" value="UniProtKB-KW"/>
</dbReference>
<dbReference type="GO" id="GO:0004523">
    <property type="term" value="F:RNA-DNA hybrid ribonuclease activity"/>
    <property type="evidence" value="ECO:0007669"/>
    <property type="project" value="UniProtKB-EC"/>
</dbReference>
<evidence type="ECO:0000256" key="11">
    <source>
        <dbReference type="ARBA" id="ARBA00022884"/>
    </source>
</evidence>
<dbReference type="GO" id="GO:0006508">
    <property type="term" value="P:proteolysis"/>
    <property type="evidence" value="ECO:0007669"/>
    <property type="project" value="UniProtKB-KW"/>
</dbReference>
<evidence type="ECO:0000256" key="7">
    <source>
        <dbReference type="ARBA" id="ARBA00022750"/>
    </source>
</evidence>